<organism evidence="2 3">
    <name type="scientific">Pelagomonas calceolata</name>
    <dbReference type="NCBI Taxonomy" id="35677"/>
    <lineage>
        <taxon>Eukaryota</taxon>
        <taxon>Sar</taxon>
        <taxon>Stramenopiles</taxon>
        <taxon>Ochrophyta</taxon>
        <taxon>Pelagophyceae</taxon>
        <taxon>Pelagomonadales</taxon>
        <taxon>Pelagomonadaceae</taxon>
        <taxon>Pelagomonas</taxon>
    </lineage>
</organism>
<feature type="transmembrane region" description="Helical" evidence="1">
    <location>
        <begin position="68"/>
        <end position="92"/>
    </location>
</feature>
<keyword evidence="1" id="KW-0812">Transmembrane</keyword>
<proteinExistence type="predicted"/>
<protein>
    <submittedName>
        <fullName evidence="2">Uncharacterized protein</fullName>
    </submittedName>
</protein>
<evidence type="ECO:0000313" key="3">
    <source>
        <dbReference type="Proteomes" id="UP000789595"/>
    </source>
</evidence>
<gene>
    <name evidence="2" type="ORF">PECAL_1P33770</name>
</gene>
<comment type="caution">
    <text evidence="2">The sequence shown here is derived from an EMBL/GenBank/DDBJ whole genome shotgun (WGS) entry which is preliminary data.</text>
</comment>
<keyword evidence="1" id="KW-0472">Membrane</keyword>
<dbReference type="GO" id="GO:0005886">
    <property type="term" value="C:plasma membrane"/>
    <property type="evidence" value="ECO:0007669"/>
    <property type="project" value="InterPro"/>
</dbReference>
<keyword evidence="3" id="KW-1185">Reference proteome</keyword>
<dbReference type="InterPro" id="IPR006726">
    <property type="entry name" value="PHBA_efflux_AaeB/fusaric-R"/>
</dbReference>
<dbReference type="GO" id="GO:0022857">
    <property type="term" value="F:transmembrane transporter activity"/>
    <property type="evidence" value="ECO:0007669"/>
    <property type="project" value="InterPro"/>
</dbReference>
<accession>A0A8J2WTS3</accession>
<sequence>MKATARWPRVARENAITALRCAVASWFALWWLNAGIGGRHNVPDNLPVGFLAVSIIVLSRDANSLGAWLLLGAVMGISLGIATPLSYGVIIFLRGQDQISRKHFDVALPLTMFVCSFALGLVPVIPRAFVPSAVLVLFMGASGARRGANQCINQIVAAHLKLTADPMYAWKVFGTASVGIAFGVASKLVPWPSLAVWKAQDRIDDQNDADAKLARLASDAVGFGATRTQQLEAVATGRRLLKTRADDSAVPYCTPAAVELALVGRSAKSLRARVGHLEARGKLLRSLFDAAARMPPRAVAKTASVETLHGSFRELAEAIAVTIEGDDPVRLKAARKTAEDAVGGARREISDDDSHDVWLPLATAAGALMRVADHELDPEAAPAPPPKASPKVSWLRHLEFPVRVALHMAFASLWVAVPSWQRRADGYGSWVGISVMCVVQESLGATFTKMFQRLFGNASAGAAAMTIALVLSVDHLIWAAALVSAWIFLCLVWFEPTMAYLQECAAFSAPMFLFGGLVDFGIDATNLTFVSLRVTMVSIGILQSFVFDFLFFRRSARPALRTTLVSWFDGFGATASSAADAASDGSEDALAATNKGVAGLEATLASARARLADARREPPCQAPLDAESLGLLVDALADTTHSLGALARCLAGVARDDSLQPMFARATKGFADRATAAAEAIHFNSDDRLSAALAAFEDFRAELSTNLADAWDAYYDGAVQKSCSDEAALARMGALAAIEHACVHLSGAASLADSADFESKGCVRSILDV</sequence>
<feature type="transmembrane region" description="Helical" evidence="1">
    <location>
        <begin position="534"/>
        <end position="552"/>
    </location>
</feature>
<feature type="transmembrane region" description="Helical" evidence="1">
    <location>
        <begin position="15"/>
        <end position="33"/>
    </location>
</feature>
<reference evidence="2" key="1">
    <citation type="submission" date="2021-11" db="EMBL/GenBank/DDBJ databases">
        <authorList>
            <consortium name="Genoscope - CEA"/>
            <person name="William W."/>
        </authorList>
    </citation>
    <scope>NUCLEOTIDE SEQUENCE</scope>
</reference>
<feature type="transmembrane region" description="Helical" evidence="1">
    <location>
        <begin position="454"/>
        <end position="471"/>
    </location>
</feature>
<feature type="transmembrane region" description="Helical" evidence="1">
    <location>
        <begin position="104"/>
        <end position="122"/>
    </location>
</feature>
<dbReference type="Pfam" id="PF04632">
    <property type="entry name" value="FUSC"/>
    <property type="match status" value="1"/>
</dbReference>
<evidence type="ECO:0000313" key="2">
    <source>
        <dbReference type="EMBL" id="CAH0366864.1"/>
    </source>
</evidence>
<dbReference type="Proteomes" id="UP000789595">
    <property type="component" value="Unassembled WGS sequence"/>
</dbReference>
<evidence type="ECO:0000256" key="1">
    <source>
        <dbReference type="SAM" id="Phobius"/>
    </source>
</evidence>
<name>A0A8J2WTS3_9STRA</name>
<dbReference type="AlphaFoldDB" id="A0A8J2WTS3"/>
<feature type="transmembrane region" description="Helical" evidence="1">
    <location>
        <begin position="477"/>
        <end position="494"/>
    </location>
</feature>
<keyword evidence="1" id="KW-1133">Transmembrane helix</keyword>
<dbReference type="EMBL" id="CAKKNE010000001">
    <property type="protein sequence ID" value="CAH0366864.1"/>
    <property type="molecule type" value="Genomic_DNA"/>
</dbReference>